<name>F0ZZ20_DICPU</name>
<proteinExistence type="predicted"/>
<keyword evidence="1" id="KW-0472">Membrane</keyword>
<dbReference type="PROSITE" id="PS00636">
    <property type="entry name" value="DNAJ_1"/>
    <property type="match status" value="1"/>
</dbReference>
<feature type="transmembrane region" description="Helical" evidence="1">
    <location>
        <begin position="108"/>
        <end position="125"/>
    </location>
</feature>
<dbReference type="FunCoup" id="F0ZZ20">
    <property type="interactions" value="48"/>
</dbReference>
<keyword evidence="4" id="KW-1185">Reference proteome</keyword>
<dbReference type="SMART" id="SM00271">
    <property type="entry name" value="DnaJ"/>
    <property type="match status" value="1"/>
</dbReference>
<keyword evidence="1" id="KW-0812">Transmembrane</keyword>
<dbReference type="OMA" id="EVNRDCT"/>
<dbReference type="VEuPathDB" id="AmoebaDB:DICPUDRAFT_83269"/>
<dbReference type="InterPro" id="IPR018253">
    <property type="entry name" value="DnaJ_domain_CS"/>
</dbReference>
<dbReference type="PROSITE" id="PS50076">
    <property type="entry name" value="DNAJ_2"/>
    <property type="match status" value="1"/>
</dbReference>
<organism evidence="3 4">
    <name type="scientific">Dictyostelium purpureum</name>
    <name type="common">Slime mold</name>
    <dbReference type="NCBI Taxonomy" id="5786"/>
    <lineage>
        <taxon>Eukaryota</taxon>
        <taxon>Amoebozoa</taxon>
        <taxon>Evosea</taxon>
        <taxon>Eumycetozoa</taxon>
        <taxon>Dictyostelia</taxon>
        <taxon>Dictyosteliales</taxon>
        <taxon>Dictyosteliaceae</taxon>
        <taxon>Dictyostelium</taxon>
    </lineage>
</organism>
<accession>F0ZZ20</accession>
<reference evidence="4" key="1">
    <citation type="journal article" date="2011" name="Genome Biol.">
        <title>Comparative genomics of the social amoebae Dictyostelium discoideum and Dictyostelium purpureum.</title>
        <authorList>
            <consortium name="US DOE Joint Genome Institute (JGI-PGF)"/>
            <person name="Sucgang R."/>
            <person name="Kuo A."/>
            <person name="Tian X."/>
            <person name="Salerno W."/>
            <person name="Parikh A."/>
            <person name="Feasley C.L."/>
            <person name="Dalin E."/>
            <person name="Tu H."/>
            <person name="Huang E."/>
            <person name="Barry K."/>
            <person name="Lindquist E."/>
            <person name="Shapiro H."/>
            <person name="Bruce D."/>
            <person name="Schmutz J."/>
            <person name="Salamov A."/>
            <person name="Fey P."/>
            <person name="Gaudet P."/>
            <person name="Anjard C."/>
            <person name="Babu M.M."/>
            <person name="Basu S."/>
            <person name="Bushmanova Y."/>
            <person name="van der Wel H."/>
            <person name="Katoh-Kurasawa M."/>
            <person name="Dinh C."/>
            <person name="Coutinho P.M."/>
            <person name="Saito T."/>
            <person name="Elias M."/>
            <person name="Schaap P."/>
            <person name="Kay R.R."/>
            <person name="Henrissat B."/>
            <person name="Eichinger L."/>
            <person name="Rivero F."/>
            <person name="Putnam N.H."/>
            <person name="West C.M."/>
            <person name="Loomis W.F."/>
            <person name="Chisholm R.L."/>
            <person name="Shaulsky G."/>
            <person name="Strassmann J.E."/>
            <person name="Queller D.C."/>
            <person name="Kuspa A."/>
            <person name="Grigoriev I.V."/>
        </authorList>
    </citation>
    <scope>NUCLEOTIDE SEQUENCE [LARGE SCALE GENOMIC DNA]</scope>
    <source>
        <strain evidence="4">QSDP1</strain>
    </source>
</reference>
<protein>
    <recommendedName>
        <fullName evidence="2">J domain-containing protein</fullName>
    </recommendedName>
</protein>
<dbReference type="Pfam" id="PF00226">
    <property type="entry name" value="DnaJ"/>
    <property type="match status" value="1"/>
</dbReference>
<dbReference type="InterPro" id="IPR036869">
    <property type="entry name" value="J_dom_sf"/>
</dbReference>
<dbReference type="InParanoid" id="F0ZZ20"/>
<feature type="domain" description="J" evidence="2">
    <location>
        <begin position="6"/>
        <end position="70"/>
    </location>
</feature>
<dbReference type="AlphaFoldDB" id="F0ZZ20"/>
<gene>
    <name evidence="3" type="ORF">DICPUDRAFT_83269</name>
</gene>
<dbReference type="GeneID" id="10508617"/>
<dbReference type="CDD" id="cd06257">
    <property type="entry name" value="DnaJ"/>
    <property type="match status" value="1"/>
</dbReference>
<dbReference type="RefSeq" id="XP_003292658.1">
    <property type="nucleotide sequence ID" value="XM_003292610.1"/>
</dbReference>
<dbReference type="eggNOG" id="KOG0715">
    <property type="taxonomic scope" value="Eukaryota"/>
</dbReference>
<sequence>MKENMDLYKILEVNRDCTQDEIKKSYRKLALKYHPDKNKDPGAEEKFKQINLAYQVLGDPEKRKRYDQGGGININNEERSEFQMKQAQVIGELLKAISKLDSTKKKQYTALTIFLSFIFGFYYLITGQGFINGLKRGFRSGANYAIQEIWKGIPPNHRAEASEFLKEMGFKFKDQ</sequence>
<keyword evidence="1" id="KW-1133">Transmembrane helix</keyword>
<dbReference type="FunFam" id="1.10.287.110:FF:000230">
    <property type="entry name" value="Uncharacterized protein"/>
    <property type="match status" value="1"/>
</dbReference>
<dbReference type="STRING" id="5786.F0ZZ20"/>
<dbReference type="InterPro" id="IPR001623">
    <property type="entry name" value="DnaJ_domain"/>
</dbReference>
<evidence type="ECO:0000256" key="1">
    <source>
        <dbReference type="SAM" id="Phobius"/>
    </source>
</evidence>
<dbReference type="PRINTS" id="PR00625">
    <property type="entry name" value="JDOMAIN"/>
</dbReference>
<dbReference type="EMBL" id="GL871298">
    <property type="protein sequence ID" value="EGC30815.1"/>
    <property type="molecule type" value="Genomic_DNA"/>
</dbReference>
<dbReference type="KEGG" id="dpp:DICPUDRAFT_83269"/>
<dbReference type="SUPFAM" id="SSF46565">
    <property type="entry name" value="Chaperone J-domain"/>
    <property type="match status" value="1"/>
</dbReference>
<dbReference type="OrthoDB" id="28605at2759"/>
<evidence type="ECO:0000259" key="2">
    <source>
        <dbReference type="PROSITE" id="PS50076"/>
    </source>
</evidence>
<evidence type="ECO:0000313" key="3">
    <source>
        <dbReference type="EMBL" id="EGC30815.1"/>
    </source>
</evidence>
<dbReference type="Gene3D" id="1.10.287.110">
    <property type="entry name" value="DnaJ domain"/>
    <property type="match status" value="1"/>
</dbReference>
<dbReference type="InterPro" id="IPR051100">
    <property type="entry name" value="DnaJ_subfamily_B/C"/>
</dbReference>
<dbReference type="GO" id="GO:0005783">
    <property type="term" value="C:endoplasmic reticulum"/>
    <property type="evidence" value="ECO:0007669"/>
    <property type="project" value="UniProtKB-ARBA"/>
</dbReference>
<evidence type="ECO:0000313" key="4">
    <source>
        <dbReference type="Proteomes" id="UP000001064"/>
    </source>
</evidence>
<dbReference type="PANTHER" id="PTHR43908">
    <property type="entry name" value="AT29763P-RELATED"/>
    <property type="match status" value="1"/>
</dbReference>
<dbReference type="Proteomes" id="UP000001064">
    <property type="component" value="Unassembled WGS sequence"/>
</dbReference>